<keyword evidence="4" id="KW-1185">Reference proteome</keyword>
<dbReference type="EC" id="2.1.-.-" evidence="3"/>
<dbReference type="CDD" id="cd02440">
    <property type="entry name" value="AdoMet_MTases"/>
    <property type="match status" value="1"/>
</dbReference>
<comment type="caution">
    <text evidence="3">The sequence shown here is derived from an EMBL/GenBank/DDBJ whole genome shotgun (WGS) entry which is preliminary data.</text>
</comment>
<protein>
    <submittedName>
        <fullName evidence="3">Class I SAM-dependent methyltransferase</fullName>
        <ecNumber evidence="3">2.1.-.-</ecNumber>
    </submittedName>
</protein>
<dbReference type="InterPro" id="IPR010985">
    <property type="entry name" value="Ribbon_hlx_hlx"/>
</dbReference>
<gene>
    <name evidence="3" type="ORF">ACFQ4B_09885</name>
</gene>
<name>A0ABW3ULR3_9BACL</name>
<proteinExistence type="predicted"/>
<organism evidence="3 4">
    <name type="scientific">Paenibacillus vulneris</name>
    <dbReference type="NCBI Taxonomy" id="1133364"/>
    <lineage>
        <taxon>Bacteria</taxon>
        <taxon>Bacillati</taxon>
        <taxon>Bacillota</taxon>
        <taxon>Bacilli</taxon>
        <taxon>Bacillales</taxon>
        <taxon>Paenibacillaceae</taxon>
        <taxon>Paenibacillus</taxon>
    </lineage>
</organism>
<keyword evidence="1 3" id="KW-0808">Transferase</keyword>
<dbReference type="RefSeq" id="WP_345587080.1">
    <property type="nucleotide sequence ID" value="NZ_BAABJG010000006.1"/>
</dbReference>
<dbReference type="InterPro" id="IPR029063">
    <property type="entry name" value="SAM-dependent_MTases_sf"/>
</dbReference>
<dbReference type="Pfam" id="PF13649">
    <property type="entry name" value="Methyltransf_25"/>
    <property type="match status" value="1"/>
</dbReference>
<feature type="domain" description="Methyltransferase" evidence="2">
    <location>
        <begin position="123"/>
        <end position="215"/>
    </location>
</feature>
<dbReference type="Gene3D" id="1.10.1220.10">
    <property type="entry name" value="Met repressor-like"/>
    <property type="match status" value="1"/>
</dbReference>
<evidence type="ECO:0000256" key="1">
    <source>
        <dbReference type="ARBA" id="ARBA00022679"/>
    </source>
</evidence>
<reference evidence="4" key="1">
    <citation type="journal article" date="2019" name="Int. J. Syst. Evol. Microbiol.">
        <title>The Global Catalogue of Microorganisms (GCM) 10K type strain sequencing project: providing services to taxonomists for standard genome sequencing and annotation.</title>
        <authorList>
            <consortium name="The Broad Institute Genomics Platform"/>
            <consortium name="The Broad Institute Genome Sequencing Center for Infectious Disease"/>
            <person name="Wu L."/>
            <person name="Ma J."/>
        </authorList>
    </citation>
    <scope>NUCLEOTIDE SEQUENCE [LARGE SCALE GENOMIC DNA]</scope>
    <source>
        <strain evidence="4">CCUG 53270</strain>
    </source>
</reference>
<sequence>MAEDKTKRLSVYLPDKVKSELEAMANDTGLSMTQLIVMATHGLLSNYKSYGGSIFGDLVASKRNETWADKLAAAKADDTKMRDYYGARADEYERIYRRDDPNYQQELAMLRSTLASLTKDRSVLEIACGTGYWSQVIAESAERLVGVDIRPEVIQIARAKHLPSGKVTFLEGDAYHLEPIEGQFDFGLANFWFSHVPKNKIDQFLTGFHRKLAPGAKVFMADNVYVPGRGGELIVKEHSEDTYKLRELADGSKHEVLKNYYDYNELSDIFKPYAADLRIFIGGSFWYVSYTAV</sequence>
<dbReference type="Gene3D" id="3.40.50.150">
    <property type="entry name" value="Vaccinia Virus protein VP39"/>
    <property type="match status" value="1"/>
</dbReference>
<dbReference type="GO" id="GO:0008168">
    <property type="term" value="F:methyltransferase activity"/>
    <property type="evidence" value="ECO:0007669"/>
    <property type="project" value="UniProtKB-KW"/>
</dbReference>
<dbReference type="GO" id="GO:0032259">
    <property type="term" value="P:methylation"/>
    <property type="evidence" value="ECO:0007669"/>
    <property type="project" value="UniProtKB-KW"/>
</dbReference>
<dbReference type="Proteomes" id="UP001597180">
    <property type="component" value="Unassembled WGS sequence"/>
</dbReference>
<evidence type="ECO:0000259" key="2">
    <source>
        <dbReference type="Pfam" id="PF13649"/>
    </source>
</evidence>
<dbReference type="InterPro" id="IPR013321">
    <property type="entry name" value="Arc_rbn_hlx_hlx"/>
</dbReference>
<keyword evidence="3" id="KW-0489">Methyltransferase</keyword>
<dbReference type="PANTHER" id="PTHR43861">
    <property type="entry name" value="TRANS-ACONITATE 2-METHYLTRANSFERASE-RELATED"/>
    <property type="match status" value="1"/>
</dbReference>
<dbReference type="InterPro" id="IPR041698">
    <property type="entry name" value="Methyltransf_25"/>
</dbReference>
<accession>A0ABW3ULR3</accession>
<evidence type="ECO:0000313" key="4">
    <source>
        <dbReference type="Proteomes" id="UP001597180"/>
    </source>
</evidence>
<dbReference type="SUPFAM" id="SSF53335">
    <property type="entry name" value="S-adenosyl-L-methionine-dependent methyltransferases"/>
    <property type="match status" value="1"/>
</dbReference>
<evidence type="ECO:0000313" key="3">
    <source>
        <dbReference type="EMBL" id="MFD1220429.1"/>
    </source>
</evidence>
<dbReference type="EMBL" id="JBHTLU010000013">
    <property type="protein sequence ID" value="MFD1220429.1"/>
    <property type="molecule type" value="Genomic_DNA"/>
</dbReference>
<dbReference type="SUPFAM" id="SSF47598">
    <property type="entry name" value="Ribbon-helix-helix"/>
    <property type="match status" value="1"/>
</dbReference>